<comment type="caution">
    <text evidence="3">The sequence shown here is derived from an EMBL/GenBank/DDBJ whole genome shotgun (WGS) entry which is preliminary data.</text>
</comment>
<organism evidence="3 4">
    <name type="scientific">Candidatus Caccosoma faecigallinarum</name>
    <dbReference type="NCBI Taxonomy" id="2840720"/>
    <lineage>
        <taxon>Bacteria</taxon>
        <taxon>Bacillati</taxon>
        <taxon>Bacillota</taxon>
        <taxon>Bacillota incertae sedis</taxon>
        <taxon>Candidatus Caccosoma</taxon>
    </lineage>
</organism>
<dbReference type="GO" id="GO:0046872">
    <property type="term" value="F:metal ion binding"/>
    <property type="evidence" value="ECO:0007669"/>
    <property type="project" value="UniProtKB-KW"/>
</dbReference>
<evidence type="ECO:0000256" key="2">
    <source>
        <dbReference type="ARBA" id="ARBA00023235"/>
    </source>
</evidence>
<dbReference type="InterPro" id="IPR013785">
    <property type="entry name" value="Aldolase_TIM"/>
</dbReference>
<keyword evidence="1" id="KW-0479">Metal-binding</keyword>
<protein>
    <submittedName>
        <fullName evidence="3">Ribulose-phosphate 3-epimerase</fullName>
    </submittedName>
</protein>
<dbReference type="GO" id="GO:0005975">
    <property type="term" value="P:carbohydrate metabolic process"/>
    <property type="evidence" value="ECO:0007669"/>
    <property type="project" value="InterPro"/>
</dbReference>
<dbReference type="CDD" id="cd00429">
    <property type="entry name" value="RPE"/>
    <property type="match status" value="1"/>
</dbReference>
<dbReference type="InterPro" id="IPR000056">
    <property type="entry name" value="Ribul_P_3_epim-like"/>
</dbReference>
<dbReference type="Proteomes" id="UP000886893">
    <property type="component" value="Unassembled WGS sequence"/>
</dbReference>
<sequence>MKNIELSASMMCANFACLRDEVKNLESAGIDIFHIDIMDGSFVDNFGMGYQDMAFIKRNSTKQVEAHLMVSKPYNYLDILFNLGIDIIYIHPEVDPDPATTIEKIHQHGAIAGIALNPGTSISSIEELLNTVDRVLVLGVNPGHAGRKYQSYVDKKIEKLLALKSEYNFEIYMDGAITIERLDKWSLLGVKGFVLGTATLFGKNRCYKDTLLEIRTREVSFI</sequence>
<accession>A0A9D1G8E4</accession>
<dbReference type="SUPFAM" id="SSF51366">
    <property type="entry name" value="Ribulose-phoshate binding barrel"/>
    <property type="match status" value="1"/>
</dbReference>
<dbReference type="GO" id="GO:0016857">
    <property type="term" value="F:racemase and epimerase activity, acting on carbohydrates and derivatives"/>
    <property type="evidence" value="ECO:0007669"/>
    <property type="project" value="InterPro"/>
</dbReference>
<evidence type="ECO:0000313" key="4">
    <source>
        <dbReference type="Proteomes" id="UP000886893"/>
    </source>
</evidence>
<evidence type="ECO:0000256" key="1">
    <source>
        <dbReference type="ARBA" id="ARBA00022723"/>
    </source>
</evidence>
<keyword evidence="2" id="KW-0413">Isomerase</keyword>
<name>A0A9D1G8E4_9FIRM</name>
<dbReference type="EMBL" id="DVKI01000135">
    <property type="protein sequence ID" value="HIT17596.1"/>
    <property type="molecule type" value="Genomic_DNA"/>
</dbReference>
<dbReference type="Pfam" id="PF00834">
    <property type="entry name" value="Ribul_P_3_epim"/>
    <property type="match status" value="1"/>
</dbReference>
<reference evidence="3" key="1">
    <citation type="submission" date="2020-10" db="EMBL/GenBank/DDBJ databases">
        <authorList>
            <person name="Gilroy R."/>
        </authorList>
    </citation>
    <scope>NUCLEOTIDE SEQUENCE</scope>
    <source>
        <strain evidence="3">14508</strain>
    </source>
</reference>
<dbReference type="AlphaFoldDB" id="A0A9D1G8E4"/>
<dbReference type="PANTHER" id="PTHR11749">
    <property type="entry name" value="RIBULOSE-5-PHOSPHATE-3-EPIMERASE"/>
    <property type="match status" value="1"/>
</dbReference>
<dbReference type="Gene3D" id="3.20.20.70">
    <property type="entry name" value="Aldolase class I"/>
    <property type="match status" value="1"/>
</dbReference>
<reference evidence="3" key="2">
    <citation type="journal article" date="2021" name="PeerJ">
        <title>Extensive microbial diversity within the chicken gut microbiome revealed by metagenomics and culture.</title>
        <authorList>
            <person name="Gilroy R."/>
            <person name="Ravi A."/>
            <person name="Getino M."/>
            <person name="Pursley I."/>
            <person name="Horton D.L."/>
            <person name="Alikhan N.F."/>
            <person name="Baker D."/>
            <person name="Gharbi K."/>
            <person name="Hall N."/>
            <person name="Watson M."/>
            <person name="Adriaenssens E.M."/>
            <person name="Foster-Nyarko E."/>
            <person name="Jarju S."/>
            <person name="Secka A."/>
            <person name="Antonio M."/>
            <person name="Oren A."/>
            <person name="Chaudhuri R.R."/>
            <person name="La Ragione R."/>
            <person name="Hildebrand F."/>
            <person name="Pallen M.J."/>
        </authorList>
    </citation>
    <scope>NUCLEOTIDE SEQUENCE</scope>
    <source>
        <strain evidence="3">14508</strain>
    </source>
</reference>
<dbReference type="InterPro" id="IPR011060">
    <property type="entry name" value="RibuloseP-bd_barrel"/>
</dbReference>
<evidence type="ECO:0000313" key="3">
    <source>
        <dbReference type="EMBL" id="HIT17596.1"/>
    </source>
</evidence>
<gene>
    <name evidence="3" type="ORF">IAD04_04405</name>
</gene>
<proteinExistence type="predicted"/>